<evidence type="ECO:0000259" key="7">
    <source>
        <dbReference type="Pfam" id="PF09759"/>
    </source>
</evidence>
<dbReference type="OrthoDB" id="379794at2759"/>
<feature type="compositionally biased region" description="Low complexity" evidence="6">
    <location>
        <begin position="297"/>
        <end position="315"/>
    </location>
</feature>
<sequence length="703" mass="74909">MSTSASSQLDSGIGIGIGIDIETVISPRLDAYLATNDFDSYHPLLSLLSTLVQNLARDQGYRDALASSPSSAPLAYLVRICTSIWSSFLSNSERAQAKTVEQRRAESNAGDDGSSYKEHNDPAYRDVQLLTLALRCCRNAMARCPPAQLAIAAHLTQLQPIFVHLTAFTALTDPDLIPLSRTCAQLLSNLITSNQDTQRQVWQETVLASSSPSPEKRLVHRLLTSPDTPTQLATQILLINLLKLPNDPQLSHDRCLALSTDPAGLEIVETLLNLADSIVLQTSTHPDDDDAEFKTPSSSAAGAGAGNAAPTAAAQASHQQLEESLRLINEIFRLLFAQGMASNLLRGLAPIETISSDAPEAATMDRPVVNASQMTLLKLLDSWLHFGIAAAAASDAGHEDAVSFSPSSTSHLGGLEELVALFLHLSRFVRTAMAKGLEDRDRQDKRVVGVHQVLLLVLQCLLSLGLVADGWSVSAPTTAPPDSTSDKGLKAVSCAYLSTLREDREFVEELVALLHQTALFAPPVSPFKPTLNPDGNGPNSTSTSTTMPLPEGHVLSSTGSAAASAGGEDEKRYGFDHLKRDIVRVLGTLVYSPFPASSSTGGGEATSDPAAAAARNETVRQIRAVQDLVREAGGLWDVMNMTVLDERNPYMREHAIFTLRYLLAGNLESQDLVKRLQPLDRQSDNGGGGGGGGGGAGLQLPVS</sequence>
<keyword evidence="2" id="KW-0132">Cell division</keyword>
<feature type="region of interest" description="Disordered" evidence="6">
    <location>
        <begin position="283"/>
        <end position="315"/>
    </location>
</feature>
<dbReference type="InterPro" id="IPR051374">
    <property type="entry name" value="Ataxin-10/CTR86_families"/>
</dbReference>
<organism evidence="8 9">
    <name type="scientific">Pseudozyma flocculosa</name>
    <dbReference type="NCBI Taxonomy" id="84751"/>
    <lineage>
        <taxon>Eukaryota</taxon>
        <taxon>Fungi</taxon>
        <taxon>Dikarya</taxon>
        <taxon>Basidiomycota</taxon>
        <taxon>Ustilaginomycotina</taxon>
        <taxon>Ustilaginomycetes</taxon>
        <taxon>Ustilaginales</taxon>
        <taxon>Ustilaginaceae</taxon>
        <taxon>Pseudozyma</taxon>
    </lineage>
</organism>
<protein>
    <recommendedName>
        <fullName evidence="5">Ataxin-10 homolog</fullName>
    </recommendedName>
</protein>
<feature type="region of interest" description="Disordered" evidence="6">
    <location>
        <begin position="679"/>
        <end position="703"/>
    </location>
</feature>
<gene>
    <name evidence="8" type="ORF">PSFLO_01356</name>
</gene>
<dbReference type="PANTHER" id="PTHR13255">
    <property type="entry name" value="ATAXIN-10"/>
    <property type="match status" value="1"/>
</dbReference>
<feature type="compositionally biased region" description="Low complexity" evidence="6">
    <location>
        <begin position="556"/>
        <end position="566"/>
    </location>
</feature>
<proteinExistence type="inferred from homology"/>
<evidence type="ECO:0000313" key="9">
    <source>
        <dbReference type="Proteomes" id="UP000323386"/>
    </source>
</evidence>
<evidence type="ECO:0000313" key="8">
    <source>
        <dbReference type="EMBL" id="SPO35885.1"/>
    </source>
</evidence>
<feature type="region of interest" description="Disordered" evidence="6">
    <location>
        <begin position="525"/>
        <end position="568"/>
    </location>
</feature>
<dbReference type="InterPro" id="IPR019156">
    <property type="entry name" value="Ataxin-10_domain"/>
</dbReference>
<feature type="compositionally biased region" description="Gly residues" evidence="6">
    <location>
        <begin position="685"/>
        <end position="697"/>
    </location>
</feature>
<dbReference type="Pfam" id="PF09759">
    <property type="entry name" value="Atx10homo_assoc"/>
    <property type="match status" value="1"/>
</dbReference>
<evidence type="ECO:0000256" key="6">
    <source>
        <dbReference type="SAM" id="MobiDB-lite"/>
    </source>
</evidence>
<reference evidence="8 9" key="1">
    <citation type="submission" date="2018-03" db="EMBL/GenBank/DDBJ databases">
        <authorList>
            <person name="Guldener U."/>
        </authorList>
    </citation>
    <scope>NUCLEOTIDE SEQUENCE [LARGE SCALE GENOMIC DNA]</scope>
    <source>
        <strain evidence="8 9">DAOM196992</strain>
    </source>
</reference>
<evidence type="ECO:0000256" key="3">
    <source>
        <dbReference type="ARBA" id="ARBA00023306"/>
    </source>
</evidence>
<comment type="similarity">
    <text evidence="1">Belongs to the ataxin-10 family.</text>
</comment>
<name>A0A5C3EVW4_9BASI</name>
<feature type="region of interest" description="Disordered" evidence="6">
    <location>
        <begin position="99"/>
        <end position="120"/>
    </location>
</feature>
<evidence type="ECO:0000256" key="4">
    <source>
        <dbReference type="ARBA" id="ARBA00044746"/>
    </source>
</evidence>
<evidence type="ECO:0000256" key="5">
    <source>
        <dbReference type="ARBA" id="ARBA00044801"/>
    </source>
</evidence>
<accession>A0A5C3EVW4</accession>
<dbReference type="Proteomes" id="UP000323386">
    <property type="component" value="Unassembled WGS sequence"/>
</dbReference>
<dbReference type="GO" id="GO:0005829">
    <property type="term" value="C:cytosol"/>
    <property type="evidence" value="ECO:0007669"/>
    <property type="project" value="TreeGrafter"/>
</dbReference>
<keyword evidence="9" id="KW-1185">Reference proteome</keyword>
<evidence type="ECO:0000256" key="2">
    <source>
        <dbReference type="ARBA" id="ARBA00022618"/>
    </source>
</evidence>
<feature type="domain" description="Ataxin-10" evidence="7">
    <location>
        <begin position="623"/>
        <end position="679"/>
    </location>
</feature>
<dbReference type="GO" id="GO:0051301">
    <property type="term" value="P:cell division"/>
    <property type="evidence" value="ECO:0007669"/>
    <property type="project" value="UniProtKB-KW"/>
</dbReference>
<dbReference type="AlphaFoldDB" id="A0A5C3EVW4"/>
<comment type="function">
    <text evidence="4">May play a role in the regulation of cytokinesis.</text>
</comment>
<evidence type="ECO:0000256" key="1">
    <source>
        <dbReference type="ARBA" id="ARBA00008384"/>
    </source>
</evidence>
<dbReference type="PANTHER" id="PTHR13255:SF0">
    <property type="entry name" value="ATAXIN-10"/>
    <property type="match status" value="1"/>
</dbReference>
<dbReference type="EMBL" id="OOIP01000003">
    <property type="protein sequence ID" value="SPO35885.1"/>
    <property type="molecule type" value="Genomic_DNA"/>
</dbReference>
<keyword evidence="3" id="KW-0131">Cell cycle</keyword>